<name>A0A2B7Y8A7_9EURO</name>
<evidence type="ECO:0000313" key="1">
    <source>
        <dbReference type="EMBL" id="PGH17158.1"/>
    </source>
</evidence>
<reference evidence="1 2" key="1">
    <citation type="submission" date="2017-10" db="EMBL/GenBank/DDBJ databases">
        <title>Comparative genomics in systemic dimorphic fungi from Ajellomycetaceae.</title>
        <authorList>
            <person name="Munoz J.F."/>
            <person name="Mcewen J.G."/>
            <person name="Clay O.K."/>
            <person name="Cuomo C.A."/>
        </authorList>
    </citation>
    <scope>NUCLEOTIDE SEQUENCE [LARGE SCALE GENOMIC DNA]</scope>
    <source>
        <strain evidence="1 2">UAMH5409</strain>
    </source>
</reference>
<comment type="caution">
    <text evidence="1">The sequence shown here is derived from an EMBL/GenBank/DDBJ whole genome shotgun (WGS) entry which is preliminary data.</text>
</comment>
<sequence>MGSLSPIQMNATGLSSISVLRKELSSKSYTTFITTQISNNKTVRQALLAPKKEEQNGIKWTHNKPSMLWCDGGTGFICVSLMMDMETCEGIGNT</sequence>
<gene>
    <name evidence="1" type="ORF">AJ79_01296</name>
</gene>
<accession>A0A2B7Y8A7</accession>
<dbReference type="AlphaFoldDB" id="A0A2B7Y8A7"/>
<protein>
    <submittedName>
        <fullName evidence="1">Uncharacterized protein</fullName>
    </submittedName>
</protein>
<proteinExistence type="predicted"/>
<dbReference type="Proteomes" id="UP000223968">
    <property type="component" value="Unassembled WGS sequence"/>
</dbReference>
<keyword evidence="2" id="KW-1185">Reference proteome</keyword>
<dbReference type="EMBL" id="PDNB01000012">
    <property type="protein sequence ID" value="PGH17158.1"/>
    <property type="molecule type" value="Genomic_DNA"/>
</dbReference>
<organism evidence="1 2">
    <name type="scientific">Helicocarpus griseus UAMH5409</name>
    <dbReference type="NCBI Taxonomy" id="1447875"/>
    <lineage>
        <taxon>Eukaryota</taxon>
        <taxon>Fungi</taxon>
        <taxon>Dikarya</taxon>
        <taxon>Ascomycota</taxon>
        <taxon>Pezizomycotina</taxon>
        <taxon>Eurotiomycetes</taxon>
        <taxon>Eurotiomycetidae</taxon>
        <taxon>Onygenales</taxon>
        <taxon>Ajellomycetaceae</taxon>
        <taxon>Helicocarpus</taxon>
    </lineage>
</organism>
<evidence type="ECO:0000313" key="2">
    <source>
        <dbReference type="Proteomes" id="UP000223968"/>
    </source>
</evidence>